<dbReference type="EMBL" id="JAQIZT010000018">
    <property type="protein sequence ID" value="KAJ6958521.1"/>
    <property type="molecule type" value="Genomic_DNA"/>
</dbReference>
<keyword evidence="2" id="KW-1185">Reference proteome</keyword>
<proteinExistence type="predicted"/>
<gene>
    <name evidence="1" type="ORF">NC653_040237</name>
</gene>
<name>A0AAD6LFT7_9ROSI</name>
<protein>
    <submittedName>
        <fullName evidence="1">Uncharacterized protein</fullName>
    </submittedName>
</protein>
<comment type="caution">
    <text evidence="1">The sequence shown here is derived from an EMBL/GenBank/DDBJ whole genome shotgun (WGS) entry which is preliminary data.</text>
</comment>
<dbReference type="AlphaFoldDB" id="A0AAD6LFT7"/>
<evidence type="ECO:0000313" key="1">
    <source>
        <dbReference type="EMBL" id="KAJ6958521.1"/>
    </source>
</evidence>
<dbReference type="Proteomes" id="UP001164929">
    <property type="component" value="Chromosome 18"/>
</dbReference>
<reference evidence="1 2" key="1">
    <citation type="journal article" date="2023" name="Mol. Ecol. Resour.">
        <title>Chromosome-level genome assembly of a triploid poplar Populus alba 'Berolinensis'.</title>
        <authorList>
            <person name="Chen S."/>
            <person name="Yu Y."/>
            <person name="Wang X."/>
            <person name="Wang S."/>
            <person name="Zhang T."/>
            <person name="Zhou Y."/>
            <person name="He R."/>
            <person name="Meng N."/>
            <person name="Wang Y."/>
            <person name="Liu W."/>
            <person name="Liu Z."/>
            <person name="Liu J."/>
            <person name="Guo Q."/>
            <person name="Huang H."/>
            <person name="Sederoff R.R."/>
            <person name="Wang G."/>
            <person name="Qu G."/>
            <person name="Chen S."/>
        </authorList>
    </citation>
    <scope>NUCLEOTIDE SEQUENCE [LARGE SCALE GENOMIC DNA]</scope>
    <source>
        <strain evidence="1">SC-2020</strain>
    </source>
</reference>
<organism evidence="1 2">
    <name type="scientific">Populus alba x Populus x berolinensis</name>
    <dbReference type="NCBI Taxonomy" id="444605"/>
    <lineage>
        <taxon>Eukaryota</taxon>
        <taxon>Viridiplantae</taxon>
        <taxon>Streptophyta</taxon>
        <taxon>Embryophyta</taxon>
        <taxon>Tracheophyta</taxon>
        <taxon>Spermatophyta</taxon>
        <taxon>Magnoliopsida</taxon>
        <taxon>eudicotyledons</taxon>
        <taxon>Gunneridae</taxon>
        <taxon>Pentapetalae</taxon>
        <taxon>rosids</taxon>
        <taxon>fabids</taxon>
        <taxon>Malpighiales</taxon>
        <taxon>Salicaceae</taxon>
        <taxon>Saliceae</taxon>
        <taxon>Populus</taxon>
    </lineage>
</organism>
<sequence length="130" mass="14482">MGLLLMETEGWELPRLFIHKLLLDCGAVQADALTVDRLALMVKYFGDVRTSHEIEKAEVQNHVETKLSEEETDCILHPEDDHPGLLPVDESVHVGRVMIFSSTTTVGLGRKACHHHYKASAQSSSISSLY</sequence>
<evidence type="ECO:0000313" key="2">
    <source>
        <dbReference type="Proteomes" id="UP001164929"/>
    </source>
</evidence>
<accession>A0AAD6LFT7</accession>